<dbReference type="InterPro" id="IPR045293">
    <property type="entry name" value="Complex1_LYR_LYRM2"/>
</dbReference>
<evidence type="ECO:0000256" key="6">
    <source>
        <dbReference type="ARBA" id="ARBA00044735"/>
    </source>
</evidence>
<organism evidence="8 9">
    <name type="scientific">Stereocaulon virgatum</name>
    <dbReference type="NCBI Taxonomy" id="373712"/>
    <lineage>
        <taxon>Eukaryota</taxon>
        <taxon>Fungi</taxon>
        <taxon>Dikarya</taxon>
        <taxon>Ascomycota</taxon>
        <taxon>Pezizomycotina</taxon>
        <taxon>Lecanoromycetes</taxon>
        <taxon>OSLEUM clade</taxon>
        <taxon>Lecanoromycetidae</taxon>
        <taxon>Lecanorales</taxon>
        <taxon>Lecanorineae</taxon>
        <taxon>Stereocaulaceae</taxon>
        <taxon>Stereocaulon</taxon>
    </lineage>
</organism>
<comment type="subcellular location">
    <subcellularLocation>
        <location evidence="1">Mitochondrion</location>
    </subcellularLocation>
</comment>
<dbReference type="InterPro" id="IPR008011">
    <property type="entry name" value="Complex1_LYR_dom"/>
</dbReference>
<reference evidence="8 9" key="1">
    <citation type="submission" date="2024-09" db="EMBL/GenBank/DDBJ databases">
        <title>Rethinking Asexuality: The Enigmatic Case of Functional Sexual Genes in Lepraria (Stereocaulaceae).</title>
        <authorList>
            <person name="Doellman M."/>
            <person name="Sun Y."/>
            <person name="Barcenas-Pena A."/>
            <person name="Lumbsch H.T."/>
            <person name="Grewe F."/>
        </authorList>
    </citation>
    <scope>NUCLEOTIDE SEQUENCE [LARGE SCALE GENOMIC DNA]</scope>
    <source>
        <strain evidence="8 9">Mercado 3170</strain>
    </source>
</reference>
<dbReference type="CDD" id="cd20262">
    <property type="entry name" value="Complex1_LYR_LYRM2"/>
    <property type="match status" value="1"/>
</dbReference>
<feature type="domain" description="Complex 1 LYR protein" evidence="7">
    <location>
        <begin position="35"/>
        <end position="90"/>
    </location>
</feature>
<gene>
    <name evidence="8" type="ORF">N7G274_008909</name>
</gene>
<evidence type="ECO:0000313" key="8">
    <source>
        <dbReference type="EMBL" id="KAL2038260.1"/>
    </source>
</evidence>
<keyword evidence="3" id="KW-0809">Transit peptide</keyword>
<accession>A0ABR3ZYH2</accession>
<comment type="function">
    <text evidence="6">Involved in efficient integration of the N-module into mitochondrial respiratory chain complex I.</text>
</comment>
<dbReference type="PANTHER" id="PTHR13675:SF0">
    <property type="entry name" value="LYR MOTIF-CONTAINING PROTEIN 2"/>
    <property type="match status" value="1"/>
</dbReference>
<evidence type="ECO:0000256" key="1">
    <source>
        <dbReference type="ARBA" id="ARBA00004173"/>
    </source>
</evidence>
<dbReference type="Proteomes" id="UP001590950">
    <property type="component" value="Unassembled WGS sequence"/>
</dbReference>
<comment type="similarity">
    <text evidence="2">Belongs to the complex I LYR family.</text>
</comment>
<keyword evidence="9" id="KW-1185">Reference proteome</keyword>
<dbReference type="PANTHER" id="PTHR13675">
    <property type="entry name" value="LYR MOTIF-CONTAINING PROTEIN 2"/>
    <property type="match status" value="1"/>
</dbReference>
<proteinExistence type="inferred from homology"/>
<keyword evidence="4" id="KW-0496">Mitochondrion</keyword>
<evidence type="ECO:0000313" key="9">
    <source>
        <dbReference type="Proteomes" id="UP001590950"/>
    </source>
</evidence>
<evidence type="ECO:0000256" key="5">
    <source>
        <dbReference type="ARBA" id="ARBA00026235"/>
    </source>
</evidence>
<name>A0ABR3ZYH2_9LECA</name>
<evidence type="ECO:0000256" key="3">
    <source>
        <dbReference type="ARBA" id="ARBA00022946"/>
    </source>
</evidence>
<protein>
    <recommendedName>
        <fullName evidence="5">LYR motif-containing protein 2</fullName>
    </recommendedName>
</protein>
<evidence type="ECO:0000259" key="7">
    <source>
        <dbReference type="Pfam" id="PF05347"/>
    </source>
</evidence>
<dbReference type="EMBL" id="JBEFKJ010000033">
    <property type="protein sequence ID" value="KAL2038260.1"/>
    <property type="molecule type" value="Genomic_DNA"/>
</dbReference>
<sequence>MRLLPLLTRTYATTTRPTRLTKTPPLSLDHFLLRQRVLAQYRTIIRACRKVPEVTREEMQRYAREEFERQKGVEDLRRIRYLLSVGKVEFERLVGGVSVGS</sequence>
<comment type="caution">
    <text evidence="8">The sequence shown here is derived from an EMBL/GenBank/DDBJ whole genome shotgun (WGS) entry which is preliminary data.</text>
</comment>
<evidence type="ECO:0000256" key="2">
    <source>
        <dbReference type="ARBA" id="ARBA00009508"/>
    </source>
</evidence>
<evidence type="ECO:0000256" key="4">
    <source>
        <dbReference type="ARBA" id="ARBA00023128"/>
    </source>
</evidence>
<dbReference type="Pfam" id="PF05347">
    <property type="entry name" value="Complex1_LYR"/>
    <property type="match status" value="1"/>
</dbReference>